<name>A0A9P7FXL9_9AGAR</name>
<evidence type="ECO:0000313" key="2">
    <source>
        <dbReference type="EMBL" id="KAG5638223.1"/>
    </source>
</evidence>
<dbReference type="OrthoDB" id="3252356at2759"/>
<dbReference type="SUPFAM" id="SSF52047">
    <property type="entry name" value="RNI-like"/>
    <property type="match status" value="1"/>
</dbReference>
<feature type="compositionally biased region" description="Polar residues" evidence="1">
    <location>
        <begin position="243"/>
        <end position="253"/>
    </location>
</feature>
<organism evidence="2 3">
    <name type="scientific">Sphagnurus paluster</name>
    <dbReference type="NCBI Taxonomy" id="117069"/>
    <lineage>
        <taxon>Eukaryota</taxon>
        <taxon>Fungi</taxon>
        <taxon>Dikarya</taxon>
        <taxon>Basidiomycota</taxon>
        <taxon>Agaricomycotina</taxon>
        <taxon>Agaricomycetes</taxon>
        <taxon>Agaricomycetidae</taxon>
        <taxon>Agaricales</taxon>
        <taxon>Tricholomatineae</taxon>
        <taxon>Lyophyllaceae</taxon>
        <taxon>Sphagnurus</taxon>
    </lineage>
</organism>
<evidence type="ECO:0000256" key="1">
    <source>
        <dbReference type="SAM" id="MobiDB-lite"/>
    </source>
</evidence>
<dbReference type="Gene3D" id="3.80.10.10">
    <property type="entry name" value="Ribonuclease Inhibitor"/>
    <property type="match status" value="1"/>
</dbReference>
<reference evidence="2" key="1">
    <citation type="submission" date="2021-02" db="EMBL/GenBank/DDBJ databases">
        <authorList>
            <person name="Nieuwenhuis M."/>
            <person name="Van De Peppel L.J.J."/>
        </authorList>
    </citation>
    <scope>NUCLEOTIDE SEQUENCE</scope>
    <source>
        <strain evidence="2">D49</strain>
    </source>
</reference>
<evidence type="ECO:0000313" key="3">
    <source>
        <dbReference type="Proteomes" id="UP000717328"/>
    </source>
</evidence>
<accession>A0A9P7FXL9</accession>
<dbReference type="AlphaFoldDB" id="A0A9P7FXL9"/>
<feature type="region of interest" description="Disordered" evidence="1">
    <location>
        <begin position="235"/>
        <end position="260"/>
    </location>
</feature>
<proteinExistence type="predicted"/>
<protein>
    <recommendedName>
        <fullName evidence="4">F-box domain-containing protein</fullName>
    </recommendedName>
</protein>
<evidence type="ECO:0008006" key="4">
    <source>
        <dbReference type="Google" id="ProtNLM"/>
    </source>
</evidence>
<gene>
    <name evidence="2" type="ORF">H0H81_001224</name>
</gene>
<dbReference type="EMBL" id="JABCKI010005774">
    <property type="protein sequence ID" value="KAG5638223.1"/>
    <property type="molecule type" value="Genomic_DNA"/>
</dbReference>
<keyword evidence="3" id="KW-1185">Reference proteome</keyword>
<sequence>MKIFLLAVDDTEDRYETILRPIIISQVSTRWRNVAISTGALWSNIILTFPTSRGQLSRAITWLKRSRSYPLAIYLDFRDPSWDWDLAESSHPFRWQDMEALLRLLILHVKRWKQFELLTDTWAPIFTVLHYSRRVNSAPILESLSLSRCNAFFASKNATFAPVGMKTPVPLFGGIVLGRLREVAFTGVHVDWSESQLRNLTTLELRYLASDVTPTKVEFANILDSCPSLRHLSLIGRGPRADTPTSGNSSPVSENAEATPPPSRIIELKFLASFTFGFVEAGYACEVLSMLSLPNIKELSLIGLGDLDTLAFYGADDATPILELLTRRDHHSTSTETTFPISNIHSLKLDSIYADKTAFIRFFHETHKLHYLGLFNSQHDSLIALQPHSYDSHSSNFCLPCPTLRYLECRNTDPQMLLDVVELRSATSPLDHITLELEDVTPEIRQKLLDAGVGVTLDRIEFI</sequence>
<comment type="caution">
    <text evidence="2">The sequence shown here is derived from an EMBL/GenBank/DDBJ whole genome shotgun (WGS) entry which is preliminary data.</text>
</comment>
<dbReference type="Proteomes" id="UP000717328">
    <property type="component" value="Unassembled WGS sequence"/>
</dbReference>
<dbReference type="InterPro" id="IPR032675">
    <property type="entry name" value="LRR_dom_sf"/>
</dbReference>
<reference evidence="2" key="2">
    <citation type="submission" date="2021-10" db="EMBL/GenBank/DDBJ databases">
        <title>Phylogenomics reveals ancestral predisposition of the termite-cultivated fungus Termitomyces towards a domesticated lifestyle.</title>
        <authorList>
            <person name="Auxier B."/>
            <person name="Grum-Grzhimaylo A."/>
            <person name="Cardenas M.E."/>
            <person name="Lodge J.D."/>
            <person name="Laessoe T."/>
            <person name="Pedersen O."/>
            <person name="Smith M.E."/>
            <person name="Kuyper T.W."/>
            <person name="Franco-Molano E.A."/>
            <person name="Baroni T.J."/>
            <person name="Aanen D.K."/>
        </authorList>
    </citation>
    <scope>NUCLEOTIDE SEQUENCE</scope>
    <source>
        <strain evidence="2">D49</strain>
    </source>
</reference>